<evidence type="ECO:0000313" key="1">
    <source>
        <dbReference type="EMBL" id="KAK7281692.1"/>
    </source>
</evidence>
<sequence length="121" mass="13926">MGMVESETEEVEDCLSSSLRILKELKDSNSDTIACNQGITLNVKVFHDVQFELFKAHFVLFNYREALPFYLKVLKIHEQWWGPNSEVLAQDRKLLVIIYGKLGEHEKALEQAVFAQGILKN</sequence>
<comment type="caution">
    <text evidence="1">The sequence shown here is derived from an EMBL/GenBank/DDBJ whole genome shotgun (WGS) entry which is preliminary data.</text>
</comment>
<accession>A0AAN9IJM6</accession>
<reference evidence="1 2" key="1">
    <citation type="submission" date="2024-01" db="EMBL/GenBank/DDBJ databases">
        <title>The genomes of 5 underutilized Papilionoideae crops provide insights into root nodulation and disease resistanc.</title>
        <authorList>
            <person name="Yuan L."/>
        </authorList>
    </citation>
    <scope>NUCLEOTIDE SEQUENCE [LARGE SCALE GENOMIC DNA]</scope>
    <source>
        <strain evidence="1">ZHUSHIDOU_FW_LH</strain>
        <tissue evidence="1">Leaf</tissue>
    </source>
</reference>
<protein>
    <submittedName>
        <fullName evidence="1">Uncharacterized protein</fullName>
    </submittedName>
</protein>
<dbReference type="PANTHER" id="PTHR47459">
    <property type="entry name" value="KINESIN LIGHT CHAIN-RELATED"/>
    <property type="match status" value="1"/>
</dbReference>
<name>A0AAN9IJM6_CROPI</name>
<dbReference type="SUPFAM" id="SSF48452">
    <property type="entry name" value="TPR-like"/>
    <property type="match status" value="1"/>
</dbReference>
<dbReference type="Proteomes" id="UP001372338">
    <property type="component" value="Unassembled WGS sequence"/>
</dbReference>
<dbReference type="PANTHER" id="PTHR47459:SF1">
    <property type="entry name" value="KINESIN LIGHT CHAIN-RELATED"/>
    <property type="match status" value="1"/>
</dbReference>
<keyword evidence="2" id="KW-1185">Reference proteome</keyword>
<organism evidence="1 2">
    <name type="scientific">Crotalaria pallida</name>
    <name type="common">Smooth rattlebox</name>
    <name type="synonym">Crotalaria striata</name>
    <dbReference type="NCBI Taxonomy" id="3830"/>
    <lineage>
        <taxon>Eukaryota</taxon>
        <taxon>Viridiplantae</taxon>
        <taxon>Streptophyta</taxon>
        <taxon>Embryophyta</taxon>
        <taxon>Tracheophyta</taxon>
        <taxon>Spermatophyta</taxon>
        <taxon>Magnoliopsida</taxon>
        <taxon>eudicotyledons</taxon>
        <taxon>Gunneridae</taxon>
        <taxon>Pentapetalae</taxon>
        <taxon>rosids</taxon>
        <taxon>fabids</taxon>
        <taxon>Fabales</taxon>
        <taxon>Fabaceae</taxon>
        <taxon>Papilionoideae</taxon>
        <taxon>50 kb inversion clade</taxon>
        <taxon>genistoids sensu lato</taxon>
        <taxon>core genistoids</taxon>
        <taxon>Crotalarieae</taxon>
        <taxon>Crotalaria</taxon>
    </lineage>
</organism>
<dbReference type="EMBL" id="JAYWIO010000002">
    <property type="protein sequence ID" value="KAK7281692.1"/>
    <property type="molecule type" value="Genomic_DNA"/>
</dbReference>
<gene>
    <name evidence="1" type="ORF">RIF29_09892</name>
</gene>
<dbReference type="AlphaFoldDB" id="A0AAN9IJM6"/>
<dbReference type="InterPro" id="IPR011990">
    <property type="entry name" value="TPR-like_helical_dom_sf"/>
</dbReference>
<evidence type="ECO:0000313" key="2">
    <source>
        <dbReference type="Proteomes" id="UP001372338"/>
    </source>
</evidence>
<dbReference type="Gene3D" id="1.25.40.10">
    <property type="entry name" value="Tetratricopeptide repeat domain"/>
    <property type="match status" value="1"/>
</dbReference>
<proteinExistence type="predicted"/>